<organism evidence="1 2">
    <name type="scientific">Euplotes crassus</name>
    <dbReference type="NCBI Taxonomy" id="5936"/>
    <lineage>
        <taxon>Eukaryota</taxon>
        <taxon>Sar</taxon>
        <taxon>Alveolata</taxon>
        <taxon>Ciliophora</taxon>
        <taxon>Intramacronucleata</taxon>
        <taxon>Spirotrichea</taxon>
        <taxon>Hypotrichia</taxon>
        <taxon>Euplotida</taxon>
        <taxon>Euplotidae</taxon>
        <taxon>Moneuplotes</taxon>
    </lineage>
</organism>
<dbReference type="Proteomes" id="UP001295684">
    <property type="component" value="Unassembled WGS sequence"/>
</dbReference>
<evidence type="ECO:0000313" key="1">
    <source>
        <dbReference type="EMBL" id="CAI2376492.1"/>
    </source>
</evidence>
<keyword evidence="2" id="KW-1185">Reference proteome</keyword>
<name>A0AAD2D1J0_EUPCR</name>
<comment type="caution">
    <text evidence="1">The sequence shown here is derived from an EMBL/GenBank/DDBJ whole genome shotgun (WGS) entry which is preliminary data.</text>
</comment>
<gene>
    <name evidence="1" type="ORF">ECRASSUSDP1_LOCUS17862</name>
</gene>
<dbReference type="AlphaFoldDB" id="A0AAD2D1J0"/>
<accession>A0AAD2D1J0</accession>
<proteinExistence type="predicted"/>
<reference evidence="1" key="1">
    <citation type="submission" date="2023-07" db="EMBL/GenBank/DDBJ databases">
        <authorList>
            <consortium name="AG Swart"/>
            <person name="Singh M."/>
            <person name="Singh A."/>
            <person name="Seah K."/>
            <person name="Emmerich C."/>
        </authorList>
    </citation>
    <scope>NUCLEOTIDE SEQUENCE</scope>
    <source>
        <strain evidence="1">DP1</strain>
    </source>
</reference>
<protein>
    <submittedName>
        <fullName evidence="1">Uncharacterized protein</fullName>
    </submittedName>
</protein>
<evidence type="ECO:0000313" key="2">
    <source>
        <dbReference type="Proteomes" id="UP001295684"/>
    </source>
</evidence>
<sequence>MLRTFIGTLYFPDSSCSCSSSTCFLIAISMQLKHSKRTSCLLCDLHFSRKRFCTFRNGLITYIILNTSSLSSIITHSRR</sequence>
<dbReference type="EMBL" id="CAMPGE010018052">
    <property type="protein sequence ID" value="CAI2376492.1"/>
    <property type="molecule type" value="Genomic_DNA"/>
</dbReference>